<dbReference type="PROSITE" id="PS50893">
    <property type="entry name" value="ABC_TRANSPORTER_2"/>
    <property type="match status" value="1"/>
</dbReference>
<dbReference type="InterPro" id="IPR050095">
    <property type="entry name" value="ECF_ABC_transporter_ATP-bd"/>
</dbReference>
<dbReference type="PANTHER" id="PTHR43553:SF24">
    <property type="entry name" value="ENERGY-COUPLING FACTOR TRANSPORTER ATP-BINDING PROTEIN ECFA1"/>
    <property type="match status" value="1"/>
</dbReference>
<evidence type="ECO:0000256" key="6">
    <source>
        <dbReference type="ARBA" id="ARBA00025157"/>
    </source>
</evidence>
<dbReference type="AlphaFoldDB" id="A0A7J3X772"/>
<dbReference type="CDD" id="cd03225">
    <property type="entry name" value="ABC_cobalt_CbiO_domain1"/>
    <property type="match status" value="1"/>
</dbReference>
<dbReference type="SUPFAM" id="SSF52540">
    <property type="entry name" value="P-loop containing nucleoside triphosphate hydrolases"/>
    <property type="match status" value="1"/>
</dbReference>
<dbReference type="GO" id="GO:0043190">
    <property type="term" value="C:ATP-binding cassette (ABC) transporter complex"/>
    <property type="evidence" value="ECO:0007669"/>
    <property type="project" value="TreeGrafter"/>
</dbReference>
<comment type="caution">
    <text evidence="8">The sequence shown here is derived from an EMBL/GenBank/DDBJ whole genome shotgun (WGS) entry which is preliminary data.</text>
</comment>
<keyword evidence="3" id="KW-0813">Transport</keyword>
<dbReference type="InterPro" id="IPR003593">
    <property type="entry name" value="AAA+_ATPase"/>
</dbReference>
<organism evidence="8">
    <name type="scientific">Thermofilum pendens</name>
    <dbReference type="NCBI Taxonomy" id="2269"/>
    <lineage>
        <taxon>Archaea</taxon>
        <taxon>Thermoproteota</taxon>
        <taxon>Thermoprotei</taxon>
        <taxon>Thermofilales</taxon>
        <taxon>Thermofilaceae</taxon>
        <taxon>Thermofilum</taxon>
    </lineage>
</organism>
<dbReference type="GO" id="GO:0042626">
    <property type="term" value="F:ATPase-coupled transmembrane transporter activity"/>
    <property type="evidence" value="ECO:0007669"/>
    <property type="project" value="TreeGrafter"/>
</dbReference>
<proteinExistence type="inferred from homology"/>
<evidence type="ECO:0000256" key="1">
    <source>
        <dbReference type="ARBA" id="ARBA00004202"/>
    </source>
</evidence>
<name>A0A7J3X772_THEPE</name>
<dbReference type="GO" id="GO:0016887">
    <property type="term" value="F:ATP hydrolysis activity"/>
    <property type="evidence" value="ECO:0007669"/>
    <property type="project" value="InterPro"/>
</dbReference>
<accession>A0A7J3X772</accession>
<evidence type="ECO:0000256" key="5">
    <source>
        <dbReference type="ARBA" id="ARBA00022840"/>
    </source>
</evidence>
<comment type="subcellular location">
    <subcellularLocation>
        <location evidence="1">Cell membrane</location>
        <topology evidence="1">Peripheral membrane protein</topology>
    </subcellularLocation>
</comment>
<dbReference type="SMART" id="SM00382">
    <property type="entry name" value="AAA"/>
    <property type="match status" value="1"/>
</dbReference>
<comment type="similarity">
    <text evidence="2">Belongs to the ABC transporter superfamily.</text>
</comment>
<dbReference type="InterPro" id="IPR003439">
    <property type="entry name" value="ABC_transporter-like_ATP-bd"/>
</dbReference>
<keyword evidence="5 8" id="KW-0067">ATP-binding</keyword>
<evidence type="ECO:0000256" key="4">
    <source>
        <dbReference type="ARBA" id="ARBA00022741"/>
    </source>
</evidence>
<evidence type="ECO:0000256" key="2">
    <source>
        <dbReference type="ARBA" id="ARBA00005417"/>
    </source>
</evidence>
<dbReference type="PANTHER" id="PTHR43553">
    <property type="entry name" value="HEAVY METAL TRANSPORTER"/>
    <property type="match status" value="1"/>
</dbReference>
<dbReference type="EMBL" id="DRZM01000139">
    <property type="protein sequence ID" value="HHP05002.1"/>
    <property type="molecule type" value="Genomic_DNA"/>
</dbReference>
<reference evidence="8" key="1">
    <citation type="journal article" date="2020" name="mSystems">
        <title>Genome- and Community-Level Interaction Insights into Carbon Utilization and Element Cycling Functions of Hydrothermarchaeota in Hydrothermal Sediment.</title>
        <authorList>
            <person name="Zhou Z."/>
            <person name="Liu Y."/>
            <person name="Xu W."/>
            <person name="Pan J."/>
            <person name="Luo Z.H."/>
            <person name="Li M."/>
        </authorList>
    </citation>
    <scope>NUCLEOTIDE SEQUENCE [LARGE SCALE GENOMIC DNA]</scope>
    <source>
        <strain evidence="8">SpSt-1125</strain>
    </source>
</reference>
<keyword evidence="4" id="KW-0547">Nucleotide-binding</keyword>
<gene>
    <name evidence="8" type="ORF">ENM88_04540</name>
</gene>
<protein>
    <submittedName>
        <fullName evidence="8">ABC transporter ATP-binding protein</fullName>
    </submittedName>
</protein>
<evidence type="ECO:0000259" key="7">
    <source>
        <dbReference type="PROSITE" id="PS50893"/>
    </source>
</evidence>
<evidence type="ECO:0000256" key="3">
    <source>
        <dbReference type="ARBA" id="ARBA00022448"/>
    </source>
</evidence>
<feature type="domain" description="ABC transporter" evidence="7">
    <location>
        <begin position="2"/>
        <end position="234"/>
    </location>
</feature>
<comment type="function">
    <text evidence="6">Probably part of an ABC transporter complex. Responsible for energy coupling to the transport system.</text>
</comment>
<dbReference type="InterPro" id="IPR015856">
    <property type="entry name" value="ABC_transpr_CbiO/EcfA_su"/>
</dbReference>
<dbReference type="Pfam" id="PF00005">
    <property type="entry name" value="ABC_tran"/>
    <property type="match status" value="1"/>
</dbReference>
<dbReference type="InterPro" id="IPR027417">
    <property type="entry name" value="P-loop_NTPase"/>
</dbReference>
<sequence length="239" mass="26044">MLEGRDLWVSYPGVGTVLRGVTIRLRKGEVVALLGPNGSGKTTLLLTLAGLIKPERGEVLLDGKPLRSQLPEARRRIGVLFQDPDDQLFNPTVREELLFALEQLGLGEAEKSRRVSEVSELLGITHLVGRPTHALSMGEKRRVALASVLVYEPEFLLLDEPTANLDPRFTAQLVRVICSARAKGGGVLIATQDSDFALALADRVAVLREGSIVWEGEHLAPDALEELGLARGRLSCRDM</sequence>
<dbReference type="GO" id="GO:0005524">
    <property type="term" value="F:ATP binding"/>
    <property type="evidence" value="ECO:0007669"/>
    <property type="project" value="UniProtKB-KW"/>
</dbReference>
<dbReference type="Gene3D" id="3.40.50.300">
    <property type="entry name" value="P-loop containing nucleotide triphosphate hydrolases"/>
    <property type="match status" value="1"/>
</dbReference>
<evidence type="ECO:0000313" key="8">
    <source>
        <dbReference type="EMBL" id="HHP05002.1"/>
    </source>
</evidence>